<evidence type="ECO:0000259" key="1">
    <source>
        <dbReference type="Pfam" id="PF13480"/>
    </source>
</evidence>
<proteinExistence type="predicted"/>
<reference evidence="3" key="1">
    <citation type="submission" date="2011-02" db="EMBL/GenBank/DDBJ databases">
        <title>The complete genome of Planctomyces brasiliensis DSM 5305.</title>
        <authorList>
            <person name="Lucas S."/>
            <person name="Copeland A."/>
            <person name="Lapidus A."/>
            <person name="Bruce D."/>
            <person name="Goodwin L."/>
            <person name="Pitluck S."/>
            <person name="Kyrpides N."/>
            <person name="Mavromatis K."/>
            <person name="Pagani I."/>
            <person name="Ivanova N."/>
            <person name="Ovchinnikova G."/>
            <person name="Lu M."/>
            <person name="Detter J.C."/>
            <person name="Han C."/>
            <person name="Land M."/>
            <person name="Hauser L."/>
            <person name="Markowitz V."/>
            <person name="Cheng J.-F."/>
            <person name="Hugenholtz P."/>
            <person name="Woyke T."/>
            <person name="Wu D."/>
            <person name="Tindall B."/>
            <person name="Pomrenke H.G."/>
            <person name="Brambilla E."/>
            <person name="Klenk H.-P."/>
            <person name="Eisen J.A."/>
        </authorList>
    </citation>
    <scope>NUCLEOTIDE SEQUENCE [LARGE SCALE GENOMIC DNA]</scope>
    <source>
        <strain evidence="3">ATCC 49424 / DSM 5305 / JCM 21570 / NBRC 103401 / IFAM 1448</strain>
    </source>
</reference>
<evidence type="ECO:0000313" key="3">
    <source>
        <dbReference type="Proteomes" id="UP000006860"/>
    </source>
</evidence>
<dbReference type="EMBL" id="CP002546">
    <property type="protein sequence ID" value="ADY61152.1"/>
    <property type="molecule type" value="Genomic_DNA"/>
</dbReference>
<dbReference type="Proteomes" id="UP000006860">
    <property type="component" value="Chromosome"/>
</dbReference>
<name>F0SP49_RUBBR</name>
<dbReference type="Pfam" id="PF13480">
    <property type="entry name" value="Acetyltransf_6"/>
    <property type="match status" value="1"/>
</dbReference>
<evidence type="ECO:0000313" key="2">
    <source>
        <dbReference type="EMBL" id="ADY61152.1"/>
    </source>
</evidence>
<protein>
    <recommendedName>
        <fullName evidence="1">BioF2-like acetyltransferase domain-containing protein</fullName>
    </recommendedName>
</protein>
<organism evidence="2 3">
    <name type="scientific">Rubinisphaera brasiliensis (strain ATCC 49424 / DSM 5305 / JCM 21570 / IAM 15109 / NBRC 103401 / IFAM 1448)</name>
    <name type="common">Planctomyces brasiliensis</name>
    <dbReference type="NCBI Taxonomy" id="756272"/>
    <lineage>
        <taxon>Bacteria</taxon>
        <taxon>Pseudomonadati</taxon>
        <taxon>Planctomycetota</taxon>
        <taxon>Planctomycetia</taxon>
        <taxon>Planctomycetales</taxon>
        <taxon>Planctomycetaceae</taxon>
        <taxon>Rubinisphaera</taxon>
    </lineage>
</organism>
<dbReference type="STRING" id="756272.Plabr_3555"/>
<gene>
    <name evidence="2" type="ordered locus">Plabr_3555</name>
</gene>
<dbReference type="eggNOG" id="COG5653">
    <property type="taxonomic scope" value="Bacteria"/>
</dbReference>
<dbReference type="InterPro" id="IPR038740">
    <property type="entry name" value="BioF2-like_GNAT_dom"/>
</dbReference>
<feature type="domain" description="BioF2-like acetyltransferase" evidence="1">
    <location>
        <begin position="214"/>
        <end position="358"/>
    </location>
</feature>
<dbReference type="SUPFAM" id="SSF55729">
    <property type="entry name" value="Acyl-CoA N-acyltransferases (Nat)"/>
    <property type="match status" value="1"/>
</dbReference>
<dbReference type="KEGG" id="pbs:Plabr_3555"/>
<sequence length="399" mass="45601">MTHDPVRTDRVAMAADSPRALGELELSIYQQSEQDRIWPVWRELEQRLGDVPITCSSEWIRIWLKHYSEQVRPWFVLASTDGIPRGICLLSESTNQKLGPFRIHSLHLGTAGEPHGHSVCVEYNDLLVEPEFRAVFTRKLGLLIASERGWDQFQLDGIPCTAEDSWPLLADDGHAAAGPGAKPLATNVRIRDSRYFDLEQCRQAGGDILAQLGKSTRANIRRRLRQVEETSVEWAETVEQGESIFNELIEMHQARWQAVGMPGAFASSSFLNFQKDLIAELLPQQRVVLARIRSGDITVGSLYLLVDRNRLLDYVSGLAPFEEFPSPGLISHYLCMEEALRRGFDAYDFLVGEKRHKENLGKASEQLQWIVFERPRTKFSLRNWARHSKQLVKRVWKRS</sequence>
<accession>F0SP49</accession>
<dbReference type="InterPro" id="IPR016181">
    <property type="entry name" value="Acyl_CoA_acyltransferase"/>
</dbReference>
<keyword evidence="3" id="KW-1185">Reference proteome</keyword>
<dbReference type="Gene3D" id="3.40.630.30">
    <property type="match status" value="1"/>
</dbReference>
<dbReference type="AlphaFoldDB" id="F0SP49"/>
<dbReference type="HOGENOM" id="CLU_046277_4_0_0"/>